<dbReference type="GO" id="GO:0003677">
    <property type="term" value="F:DNA binding"/>
    <property type="evidence" value="ECO:0007669"/>
    <property type="project" value="UniProtKB-KW"/>
</dbReference>
<dbReference type="AlphaFoldDB" id="A0A3A6UAJ1"/>
<keyword evidence="4" id="KW-0233">DNA recombination</keyword>
<protein>
    <submittedName>
        <fullName evidence="7">Tn3 family transposase</fullName>
    </submittedName>
</protein>
<dbReference type="RefSeq" id="WP_121852535.1">
    <property type="nucleotide sequence ID" value="NZ_CP037952.1"/>
</dbReference>
<evidence type="ECO:0000259" key="5">
    <source>
        <dbReference type="Pfam" id="PF01526"/>
    </source>
</evidence>
<evidence type="ECO:0000313" key="7">
    <source>
        <dbReference type="EMBL" id="RJY18559.1"/>
    </source>
</evidence>
<dbReference type="InterPro" id="IPR047653">
    <property type="entry name" value="Tn3-like_transpos"/>
</dbReference>
<dbReference type="OrthoDB" id="5292689at2"/>
<evidence type="ECO:0000256" key="2">
    <source>
        <dbReference type="ARBA" id="ARBA00022578"/>
    </source>
</evidence>
<evidence type="ECO:0000256" key="3">
    <source>
        <dbReference type="ARBA" id="ARBA00023125"/>
    </source>
</evidence>
<evidence type="ECO:0000256" key="1">
    <source>
        <dbReference type="ARBA" id="ARBA00009402"/>
    </source>
</evidence>
<dbReference type="GO" id="GO:0004803">
    <property type="term" value="F:transposase activity"/>
    <property type="evidence" value="ECO:0007669"/>
    <property type="project" value="InterPro"/>
</dbReference>
<name>A0A3A6UAJ1_9GAMM</name>
<dbReference type="NCBIfam" id="NF033527">
    <property type="entry name" value="transpos_Tn3"/>
    <property type="match status" value="1"/>
</dbReference>
<evidence type="ECO:0000313" key="8">
    <source>
        <dbReference type="Proteomes" id="UP000273022"/>
    </source>
</evidence>
<organism evidence="7 8">
    <name type="scientific">Parashewanella spongiae</name>
    <dbReference type="NCBI Taxonomy" id="342950"/>
    <lineage>
        <taxon>Bacteria</taxon>
        <taxon>Pseudomonadati</taxon>
        <taxon>Pseudomonadota</taxon>
        <taxon>Gammaproteobacteria</taxon>
        <taxon>Alteromonadales</taxon>
        <taxon>Shewanellaceae</taxon>
        <taxon>Parashewanella</taxon>
    </lineage>
</organism>
<keyword evidence="8" id="KW-1185">Reference proteome</keyword>
<comment type="similarity">
    <text evidence="1">Belongs to the transposase 7 family.</text>
</comment>
<dbReference type="Pfam" id="PF01526">
    <property type="entry name" value="DDE_Tnp_Tn3"/>
    <property type="match status" value="1"/>
</dbReference>
<feature type="domain" description="Tn3 transposase DDE" evidence="5">
    <location>
        <begin position="598"/>
        <end position="989"/>
    </location>
</feature>
<dbReference type="GO" id="GO:0006313">
    <property type="term" value="P:DNA transposition"/>
    <property type="evidence" value="ECO:0007669"/>
    <property type="project" value="InterPro"/>
</dbReference>
<dbReference type="Proteomes" id="UP000273022">
    <property type="component" value="Unassembled WGS sequence"/>
</dbReference>
<sequence>MANKNKNLSVLSEAEIFAYYGLPDFDEEQQVRFLLLSESELALAKSRPNINSQIYCALQLGFFKAKKLFFKFDWTEVEADKDFIIENYFSSADVITANAIGNKEYYMQRKLIAEYFGYQMWSTVHKPQLLKLAKQVARRDVTPIYISVELLSWLDESEIMRPAYTTLQLIVVEALSFERGRIELLIEETLTTTQKLSLDNLLIREDSLSNLAALKQDAKNFRWKQMSLEREKRSSLKSIYKISKMILPKLDISLQNRLYYSSLAIFYTIYDLRRLPKGQSYLYLLCYAFYRFRQLTDNLVDAMKFHLKKLETTNKTSANIKFNKLHANERKKAPLVGKLLLLYVDEKLTDITPFGEVRRRAFNILSKEELKEAGNSMLDKSITRLSLRWQLVSEISKLVTYHLRPIFREIHFESSIPNNPWLRALNWVNSTHDKKQTLSSRSIDECPSETLPKRLKSFLCQFDDDNQPISVYADRYEFWLYRQLRKRLQAGELYIDDSIQYRRLNDELVSVDDKVSILEQLNIPWLQKPIESQLYVLGRELDELWQKFDKELKAGNLKHLDYDTQKHKLTWHRNQAKEPPTLDTIFYDQIPYCDVTEVFRFVHEKCQFLAALKPLQPRYAKKAANLDDLMAVIIAQAMNHGNKIMSQTSDIPYHVLTATYEQYLRQASLQAANDTISNAIMELPIFQHFSLDLDALYGAVDGQKFTVKHSNIKARHSRKYFGKGTGVVAYTLLCNHIPLQGYLIGAHEYEAHHVFDIWYRNTSEITPSVITGDMHSINKANFAILHWFGLSFSPRFTSLNKQLDDIYCFSRIERFNDQLIKPTKQIDCDLIVREKDTIDQIVATLGLKEITQGVLIRKLCTYAAANPTRQAIFEYDKLVRSIYTLKYLLNPDVEQIVNHSQNRIEAYHQLRAAIARIGGKKELTGHTDIELEISNQCARLMANVIIYYNSTLLSHLLTKFETQGNNSAVELIKRTSPIAWRHLLLNGHYTFHSDAPLIDIESIIERIELD</sequence>
<gene>
    <name evidence="7" type="ORF">D5R81_04940</name>
</gene>
<keyword evidence="2" id="KW-0815">Transposition</keyword>
<keyword evidence="3" id="KW-0238">DNA-binding</keyword>
<proteinExistence type="inferred from homology"/>
<dbReference type="Pfam" id="PF13700">
    <property type="entry name" value="DUF4158"/>
    <property type="match status" value="1"/>
</dbReference>
<evidence type="ECO:0000259" key="6">
    <source>
        <dbReference type="Pfam" id="PF13700"/>
    </source>
</evidence>
<evidence type="ECO:0000256" key="4">
    <source>
        <dbReference type="ARBA" id="ARBA00023172"/>
    </source>
</evidence>
<dbReference type="InterPro" id="IPR002513">
    <property type="entry name" value="Tn3_Tnp_DDE_dom"/>
</dbReference>
<accession>A0A3A6UAJ1</accession>
<comment type="caution">
    <text evidence="7">The sequence shown here is derived from an EMBL/GenBank/DDBJ whole genome shotgun (WGS) entry which is preliminary data.</text>
</comment>
<dbReference type="InterPro" id="IPR025296">
    <property type="entry name" value="DUF4158"/>
</dbReference>
<dbReference type="EMBL" id="QYYH01000020">
    <property type="protein sequence ID" value="RJY18559.1"/>
    <property type="molecule type" value="Genomic_DNA"/>
</dbReference>
<feature type="domain" description="DUF4158" evidence="6">
    <location>
        <begin position="11"/>
        <end position="174"/>
    </location>
</feature>
<reference evidence="7 8" key="1">
    <citation type="submission" date="2018-09" db="EMBL/GenBank/DDBJ databases">
        <title>Phylogeny of the Shewanellaceae, and recommendation for two new genera, Pseudoshewanella and Parashewanella.</title>
        <authorList>
            <person name="Wang G."/>
        </authorList>
    </citation>
    <scope>NUCLEOTIDE SEQUENCE [LARGE SCALE GENOMIC DNA]</scope>
    <source>
        <strain evidence="7 8">KCTC 22492</strain>
    </source>
</reference>